<sequence length="73" mass="8015">MDVSREDLKIIIMDLLDAGQFISDESFNTACECSVCKEKAVKVGLDIVHKEDCPVGRACDALGYVFRGFAKEA</sequence>
<reference evidence="2" key="1">
    <citation type="journal article" date="2019" name="Int. J. Syst. Evol. Microbiol.">
        <title>The Global Catalogue of Microorganisms (GCM) 10K type strain sequencing project: providing services to taxonomists for standard genome sequencing and annotation.</title>
        <authorList>
            <consortium name="The Broad Institute Genomics Platform"/>
            <consortium name="The Broad Institute Genome Sequencing Center for Infectious Disease"/>
            <person name="Wu L."/>
            <person name="Ma J."/>
        </authorList>
    </citation>
    <scope>NUCLEOTIDE SEQUENCE [LARGE SCALE GENOMIC DNA]</scope>
    <source>
        <strain evidence="2">KCTC 52449</strain>
    </source>
</reference>
<evidence type="ECO:0000313" key="2">
    <source>
        <dbReference type="Proteomes" id="UP001595477"/>
    </source>
</evidence>
<gene>
    <name evidence="1" type="ORF">ACFOEW_07845</name>
</gene>
<dbReference type="Proteomes" id="UP001595477">
    <property type="component" value="Unassembled WGS sequence"/>
</dbReference>
<protein>
    <recommendedName>
        <fullName evidence="3">Competence protein ComFB</fullName>
    </recommendedName>
</protein>
<dbReference type="RefSeq" id="WP_123323448.1">
    <property type="nucleotide sequence ID" value="NZ_JBHRSX010000016.1"/>
</dbReference>
<evidence type="ECO:0008006" key="3">
    <source>
        <dbReference type="Google" id="ProtNLM"/>
    </source>
</evidence>
<dbReference type="EMBL" id="JBHRSX010000016">
    <property type="protein sequence ID" value="MFC3201726.1"/>
    <property type="molecule type" value="Genomic_DNA"/>
</dbReference>
<name>A0ABV7K016_9ALTE</name>
<proteinExistence type="predicted"/>
<evidence type="ECO:0000313" key="1">
    <source>
        <dbReference type="EMBL" id="MFC3201726.1"/>
    </source>
</evidence>
<accession>A0ABV7K016</accession>
<organism evidence="1 2">
    <name type="scientific">Alteromonas oceani</name>
    <dbReference type="NCBI Taxonomy" id="2071609"/>
    <lineage>
        <taxon>Bacteria</taxon>
        <taxon>Pseudomonadati</taxon>
        <taxon>Pseudomonadota</taxon>
        <taxon>Gammaproteobacteria</taxon>
        <taxon>Alteromonadales</taxon>
        <taxon>Alteromonadaceae</taxon>
        <taxon>Alteromonas/Salinimonas group</taxon>
        <taxon>Alteromonas</taxon>
    </lineage>
</organism>
<keyword evidence="2" id="KW-1185">Reference proteome</keyword>
<comment type="caution">
    <text evidence="1">The sequence shown here is derived from an EMBL/GenBank/DDBJ whole genome shotgun (WGS) entry which is preliminary data.</text>
</comment>